<dbReference type="VEuPathDB" id="VectorBase:GAUT024181"/>
<dbReference type="Proteomes" id="UP000078200">
    <property type="component" value="Unassembled WGS sequence"/>
</dbReference>
<evidence type="ECO:0000313" key="2">
    <source>
        <dbReference type="Proteomes" id="UP000078200"/>
    </source>
</evidence>
<reference evidence="1" key="1">
    <citation type="submission" date="2020-05" db="UniProtKB">
        <authorList>
            <consortium name="EnsemblMetazoa"/>
        </authorList>
    </citation>
    <scope>IDENTIFICATION</scope>
    <source>
        <strain evidence="1">TTRI</strain>
    </source>
</reference>
<protein>
    <submittedName>
        <fullName evidence="1">Uncharacterized protein</fullName>
    </submittedName>
</protein>
<evidence type="ECO:0000313" key="1">
    <source>
        <dbReference type="EnsemblMetazoa" id="GAUT024181-PA"/>
    </source>
</evidence>
<organism evidence="1 2">
    <name type="scientific">Glossina austeni</name>
    <name type="common">Savannah tsetse fly</name>
    <dbReference type="NCBI Taxonomy" id="7395"/>
    <lineage>
        <taxon>Eukaryota</taxon>
        <taxon>Metazoa</taxon>
        <taxon>Ecdysozoa</taxon>
        <taxon>Arthropoda</taxon>
        <taxon>Hexapoda</taxon>
        <taxon>Insecta</taxon>
        <taxon>Pterygota</taxon>
        <taxon>Neoptera</taxon>
        <taxon>Endopterygota</taxon>
        <taxon>Diptera</taxon>
        <taxon>Brachycera</taxon>
        <taxon>Muscomorpha</taxon>
        <taxon>Hippoboscoidea</taxon>
        <taxon>Glossinidae</taxon>
        <taxon>Glossina</taxon>
    </lineage>
</organism>
<sequence length="110" mass="12433">MLISKRSNLCVRRIDVDGDVIGLRIISLNDYFLIGLSDIFMAYDERMNQFVAACRRVGSRGNASGDGLICFFSASEKAFLINNQCWGTKNQVLSAKSQLIMFHLFRIKSM</sequence>
<keyword evidence="2" id="KW-1185">Reference proteome</keyword>
<name>A0A1A9V344_GLOAU</name>
<dbReference type="EnsemblMetazoa" id="GAUT024181-RA">
    <property type="protein sequence ID" value="GAUT024181-PA"/>
    <property type="gene ID" value="GAUT024181"/>
</dbReference>
<proteinExistence type="predicted"/>
<dbReference type="AlphaFoldDB" id="A0A1A9V344"/>
<accession>A0A1A9V344</accession>